<dbReference type="PANTHER" id="PTHR11733:SF241">
    <property type="entry name" value="GH26575P-RELATED"/>
    <property type="match status" value="1"/>
</dbReference>
<dbReference type="Proteomes" id="UP001321473">
    <property type="component" value="Unassembled WGS sequence"/>
</dbReference>
<dbReference type="InterPro" id="IPR024079">
    <property type="entry name" value="MetalloPept_cat_dom_sf"/>
</dbReference>
<reference evidence="2 3" key="1">
    <citation type="journal article" date="2023" name="Arcadia Sci">
        <title>De novo assembly of a long-read Amblyomma americanum tick genome.</title>
        <authorList>
            <person name="Chou S."/>
            <person name="Poskanzer K.E."/>
            <person name="Rollins M."/>
            <person name="Thuy-Boun P.S."/>
        </authorList>
    </citation>
    <scope>NUCLEOTIDE SEQUENCE [LARGE SCALE GENOMIC DNA]</scope>
    <source>
        <strain evidence="2">F_SG_1</strain>
        <tissue evidence="2">Salivary glands</tissue>
    </source>
</reference>
<comment type="caution">
    <text evidence="2">The sequence shown here is derived from an EMBL/GenBank/DDBJ whole genome shotgun (WGS) entry which is preliminary data.</text>
</comment>
<dbReference type="InterPro" id="IPR018497">
    <property type="entry name" value="Peptidase_M13_C"/>
</dbReference>
<sequence>MLKNIDVPPSRQRATEKAAALFRACVRLGSDSSHSEGHQLKRFLSRLGFDFSDMSYDPNFDILDRIASLSFEFGIPAFVKIRLFRSPPKFFDYTLEVTPFPDIGDEFFTPYITSLRQVTIRIFRGHVDARFTPAQANAFYFYEVNEIRIHAGIVQPPVYFQEAPAALNYGALGQIAAHEMMHAFDIWGIAHDERLRPVNFKMTNTMKRYEEKVLCLRASYQEAENASRARTTDAKTDSEGFADFTGLLLAHSALQSLSRWDREAALPGVRLTAKQLFYVAHCRKWCAPPSGPHRRDPKSSYWAARSRCIVPLQNMPQFAADFQCRPGDYMNPRDRCSFW</sequence>
<dbReference type="PANTHER" id="PTHR11733">
    <property type="entry name" value="ZINC METALLOPROTEASE FAMILY M13 NEPRILYSIN-RELATED"/>
    <property type="match status" value="1"/>
</dbReference>
<dbReference type="InterPro" id="IPR000718">
    <property type="entry name" value="Peptidase_M13"/>
</dbReference>
<protein>
    <recommendedName>
        <fullName evidence="1">Peptidase M13 C-terminal domain-containing protein</fullName>
    </recommendedName>
</protein>
<dbReference type="PROSITE" id="PS51885">
    <property type="entry name" value="NEPRILYSIN"/>
    <property type="match status" value="1"/>
</dbReference>
<proteinExistence type="predicted"/>
<dbReference type="GO" id="GO:0005886">
    <property type="term" value="C:plasma membrane"/>
    <property type="evidence" value="ECO:0007669"/>
    <property type="project" value="TreeGrafter"/>
</dbReference>
<evidence type="ECO:0000259" key="1">
    <source>
        <dbReference type="Pfam" id="PF01431"/>
    </source>
</evidence>
<dbReference type="Pfam" id="PF01431">
    <property type="entry name" value="Peptidase_M13"/>
    <property type="match status" value="1"/>
</dbReference>
<keyword evidence="3" id="KW-1185">Reference proteome</keyword>
<evidence type="ECO:0000313" key="3">
    <source>
        <dbReference type="Proteomes" id="UP001321473"/>
    </source>
</evidence>
<gene>
    <name evidence="2" type="ORF">V5799_002631</name>
</gene>
<dbReference type="EMBL" id="JARKHS020032659">
    <property type="protein sequence ID" value="KAK8759739.1"/>
    <property type="molecule type" value="Genomic_DNA"/>
</dbReference>
<dbReference type="AlphaFoldDB" id="A0AAQ4DB99"/>
<dbReference type="SUPFAM" id="SSF55486">
    <property type="entry name" value="Metalloproteases ('zincins'), catalytic domain"/>
    <property type="match status" value="1"/>
</dbReference>
<dbReference type="GO" id="GO:0004222">
    <property type="term" value="F:metalloendopeptidase activity"/>
    <property type="evidence" value="ECO:0007669"/>
    <property type="project" value="InterPro"/>
</dbReference>
<evidence type="ECO:0000313" key="2">
    <source>
        <dbReference type="EMBL" id="KAK8759739.1"/>
    </source>
</evidence>
<dbReference type="PRINTS" id="PR00786">
    <property type="entry name" value="NEPRILYSIN"/>
</dbReference>
<organism evidence="2 3">
    <name type="scientific">Amblyomma americanum</name>
    <name type="common">Lone star tick</name>
    <dbReference type="NCBI Taxonomy" id="6943"/>
    <lineage>
        <taxon>Eukaryota</taxon>
        <taxon>Metazoa</taxon>
        <taxon>Ecdysozoa</taxon>
        <taxon>Arthropoda</taxon>
        <taxon>Chelicerata</taxon>
        <taxon>Arachnida</taxon>
        <taxon>Acari</taxon>
        <taxon>Parasitiformes</taxon>
        <taxon>Ixodida</taxon>
        <taxon>Ixodoidea</taxon>
        <taxon>Ixodidae</taxon>
        <taxon>Amblyomminae</taxon>
        <taxon>Amblyomma</taxon>
    </lineage>
</organism>
<accession>A0AAQ4DB99</accession>
<name>A0AAQ4DB99_AMBAM</name>
<dbReference type="GO" id="GO:0016485">
    <property type="term" value="P:protein processing"/>
    <property type="evidence" value="ECO:0007669"/>
    <property type="project" value="TreeGrafter"/>
</dbReference>
<feature type="domain" description="Peptidase M13 C-terminal" evidence="1">
    <location>
        <begin position="137"/>
        <end position="337"/>
    </location>
</feature>
<dbReference type="Gene3D" id="3.40.390.10">
    <property type="entry name" value="Collagenase (Catalytic Domain)"/>
    <property type="match status" value="1"/>
</dbReference>